<name>A0A8J6Y129_9BACT</name>
<dbReference type="Gene3D" id="3.40.605.10">
    <property type="entry name" value="Aldehyde Dehydrogenase, Chain A, domain 1"/>
    <property type="match status" value="1"/>
</dbReference>
<reference evidence="3 4" key="1">
    <citation type="submission" date="2020-08" db="EMBL/GenBank/DDBJ databases">
        <title>Acidobacteriota in marine sediments use diverse sulfur dissimilation pathways.</title>
        <authorList>
            <person name="Wasmund K."/>
        </authorList>
    </citation>
    <scope>NUCLEOTIDE SEQUENCE [LARGE SCALE GENOMIC DNA]</scope>
    <source>
        <strain evidence="3">MAG AM4</strain>
    </source>
</reference>
<evidence type="ECO:0000256" key="1">
    <source>
        <dbReference type="ARBA" id="ARBA00023002"/>
    </source>
</evidence>
<comment type="caution">
    <text evidence="3">The sequence shown here is derived from an EMBL/GenBank/DDBJ whole genome shotgun (WGS) entry which is preliminary data.</text>
</comment>
<dbReference type="InterPro" id="IPR015590">
    <property type="entry name" value="Aldehyde_DH_dom"/>
</dbReference>
<protein>
    <submittedName>
        <fullName evidence="3">Aldehyde dehydrogenase</fullName>
    </submittedName>
</protein>
<accession>A0A8J6Y129</accession>
<sequence length="551" mass="60218">MPDSEGRPVPVKIESRAEVSPSRVLQCTDPARGEIFHELTCAGPEEVDRAVNAATLAWAMWRGTDIKERLVGLKRLAGLIREQAPIIAELIAREMGRPASEAMALEILPALDYLNYLTVHAEDAYIGRPIQPRHVFNTHKRVHYLYEPYGLIAVVTPYSVPFALPLAQVAAALAMGNAVLLKPSELTPLCGMKIGELCRQAGLPEGLVQVLPMKKEDALFLVSHPGVDKIFVTGSPETGRQVMAIAGCIPKPVVLSLGSKNPAVVANDADLERTARGVVWGSMVSSGQHCDAIERVYVTEAIASRFVEKVLAEVDKLVTGSPMDATVDLGPLISAWRRDHIHSQVTDAVAKGGQLLRGGHLPDEPGFFYPPTVVLNPPPDCRLMREETLGPVIPITVVDSLERAIFLANETDFALSASGWTGSSEKAERLMVGLQAGVVTINDVLWAPSEPAASRAGYRMSGLGQLQGIEGLQEMCRRRLVAYDSQASRGPLFSFPYDREQEQLVKGAMDLLHASTLPKRIRGLMRLLTLKRFRTRVPGRLLLLRSKRRKK</sequence>
<dbReference type="EMBL" id="JACXWD010000008">
    <property type="protein sequence ID" value="MBD3867249.1"/>
    <property type="molecule type" value="Genomic_DNA"/>
</dbReference>
<organism evidence="3 4">
    <name type="scientific">Candidatus Polarisedimenticola svalbardensis</name>
    <dbReference type="NCBI Taxonomy" id="2886004"/>
    <lineage>
        <taxon>Bacteria</taxon>
        <taxon>Pseudomonadati</taxon>
        <taxon>Acidobacteriota</taxon>
        <taxon>Candidatus Polarisedimenticolia</taxon>
        <taxon>Candidatus Polarisedimenticolales</taxon>
        <taxon>Candidatus Polarisedimenticolaceae</taxon>
        <taxon>Candidatus Polarisedimenticola</taxon>
    </lineage>
</organism>
<gene>
    <name evidence="3" type="ORF">IFK94_03905</name>
</gene>
<dbReference type="Gene3D" id="3.40.309.10">
    <property type="entry name" value="Aldehyde Dehydrogenase, Chain A, domain 2"/>
    <property type="match status" value="1"/>
</dbReference>
<dbReference type="Proteomes" id="UP000648239">
    <property type="component" value="Unassembled WGS sequence"/>
</dbReference>
<evidence type="ECO:0000313" key="4">
    <source>
        <dbReference type="Proteomes" id="UP000648239"/>
    </source>
</evidence>
<evidence type="ECO:0000313" key="3">
    <source>
        <dbReference type="EMBL" id="MBD3867249.1"/>
    </source>
</evidence>
<dbReference type="InterPro" id="IPR016161">
    <property type="entry name" value="Ald_DH/histidinol_DH"/>
</dbReference>
<feature type="domain" description="Aldehyde dehydrogenase" evidence="2">
    <location>
        <begin position="23"/>
        <end position="479"/>
    </location>
</feature>
<dbReference type="InterPro" id="IPR016162">
    <property type="entry name" value="Ald_DH_N"/>
</dbReference>
<dbReference type="AlphaFoldDB" id="A0A8J6Y129"/>
<evidence type="ECO:0000259" key="2">
    <source>
        <dbReference type="Pfam" id="PF00171"/>
    </source>
</evidence>
<dbReference type="InterPro" id="IPR016163">
    <property type="entry name" value="Ald_DH_C"/>
</dbReference>
<dbReference type="Pfam" id="PF00171">
    <property type="entry name" value="Aldedh"/>
    <property type="match status" value="1"/>
</dbReference>
<proteinExistence type="predicted"/>
<dbReference type="SUPFAM" id="SSF53720">
    <property type="entry name" value="ALDH-like"/>
    <property type="match status" value="1"/>
</dbReference>
<dbReference type="GO" id="GO:0016620">
    <property type="term" value="F:oxidoreductase activity, acting on the aldehyde or oxo group of donors, NAD or NADP as acceptor"/>
    <property type="evidence" value="ECO:0007669"/>
    <property type="project" value="InterPro"/>
</dbReference>
<dbReference type="PANTHER" id="PTHR11699">
    <property type="entry name" value="ALDEHYDE DEHYDROGENASE-RELATED"/>
    <property type="match status" value="1"/>
</dbReference>
<keyword evidence="1" id="KW-0560">Oxidoreductase</keyword>